<accession>A0A8H4XAE9</accession>
<evidence type="ECO:0000313" key="3">
    <source>
        <dbReference type="Proteomes" id="UP000622797"/>
    </source>
</evidence>
<dbReference type="AlphaFoldDB" id="A0A8H4XAE9"/>
<reference evidence="2" key="2">
    <citation type="submission" date="2020-05" db="EMBL/GenBank/DDBJ databases">
        <authorList>
            <person name="Kim H.-S."/>
            <person name="Proctor R.H."/>
            <person name="Brown D.W."/>
        </authorList>
    </citation>
    <scope>NUCLEOTIDE SEQUENCE</scope>
    <source>
        <strain evidence="2">NRRL 20472</strain>
    </source>
</reference>
<proteinExistence type="predicted"/>
<organism evidence="2 3">
    <name type="scientific">Fusarium sarcochroum</name>
    <dbReference type="NCBI Taxonomy" id="1208366"/>
    <lineage>
        <taxon>Eukaryota</taxon>
        <taxon>Fungi</taxon>
        <taxon>Dikarya</taxon>
        <taxon>Ascomycota</taxon>
        <taxon>Pezizomycotina</taxon>
        <taxon>Sordariomycetes</taxon>
        <taxon>Hypocreomycetidae</taxon>
        <taxon>Hypocreales</taxon>
        <taxon>Nectriaceae</taxon>
        <taxon>Fusarium</taxon>
        <taxon>Fusarium lateritium species complex</taxon>
    </lineage>
</organism>
<comment type="caution">
    <text evidence="2">The sequence shown here is derived from an EMBL/GenBank/DDBJ whole genome shotgun (WGS) entry which is preliminary data.</text>
</comment>
<name>A0A8H4XAE9_9HYPO</name>
<evidence type="ECO:0000313" key="2">
    <source>
        <dbReference type="EMBL" id="KAF4967145.1"/>
    </source>
</evidence>
<dbReference type="EMBL" id="JABEXW010000252">
    <property type="protein sequence ID" value="KAF4967145.1"/>
    <property type="molecule type" value="Genomic_DNA"/>
</dbReference>
<evidence type="ECO:0000256" key="1">
    <source>
        <dbReference type="SAM" id="MobiDB-lite"/>
    </source>
</evidence>
<sequence length="174" mass="20002">MCRGENVQCKECSRLSTRIVQLCIRGELMSTCPETIIEGVSLVKEECRLCRYGSAKGKIIMPPSTLAHANNYDREAWRASKEQPMPQPVPKRRRLKPQNDTGIYSNESSYSSESQYSIKESKSDVYSWLGASEELYPKKTNHLQSSCRVEIKFMIQRTEPGRIREEQTMCEQLV</sequence>
<feature type="region of interest" description="Disordered" evidence="1">
    <location>
        <begin position="77"/>
        <end position="108"/>
    </location>
</feature>
<dbReference type="OrthoDB" id="5104313at2759"/>
<keyword evidence="3" id="KW-1185">Reference proteome</keyword>
<dbReference type="Proteomes" id="UP000622797">
    <property type="component" value="Unassembled WGS sequence"/>
</dbReference>
<gene>
    <name evidence="2" type="ORF">FSARC_5265</name>
</gene>
<reference evidence="2" key="1">
    <citation type="journal article" date="2020" name="BMC Genomics">
        <title>Correction to: Identification and distribution of gene clusters required for synthesis of sphingolipid metabolism inhibitors in diverse species of the filamentous fungus Fusarium.</title>
        <authorList>
            <person name="Kim H.S."/>
            <person name="Lohmar J.M."/>
            <person name="Busman M."/>
            <person name="Brown D.W."/>
            <person name="Naumann T.A."/>
            <person name="Divon H.H."/>
            <person name="Lysoe E."/>
            <person name="Uhlig S."/>
            <person name="Proctor R.H."/>
        </authorList>
    </citation>
    <scope>NUCLEOTIDE SEQUENCE</scope>
    <source>
        <strain evidence="2">NRRL 20472</strain>
    </source>
</reference>
<protein>
    <submittedName>
        <fullName evidence="2">Uncharacterized protein</fullName>
    </submittedName>
</protein>